<evidence type="ECO:0000313" key="3">
    <source>
        <dbReference type="Proteomes" id="UP000008281"/>
    </source>
</evidence>
<organism evidence="3">
    <name type="scientific">Caenorhabditis remanei</name>
    <name type="common">Caenorhabditis vulgaris</name>
    <dbReference type="NCBI Taxonomy" id="31234"/>
    <lineage>
        <taxon>Eukaryota</taxon>
        <taxon>Metazoa</taxon>
        <taxon>Ecdysozoa</taxon>
        <taxon>Nematoda</taxon>
        <taxon>Chromadorea</taxon>
        <taxon>Rhabditida</taxon>
        <taxon>Rhabditina</taxon>
        <taxon>Rhabditomorpha</taxon>
        <taxon>Rhabditoidea</taxon>
        <taxon>Rhabditidae</taxon>
        <taxon>Peloderinae</taxon>
        <taxon>Caenorhabditis</taxon>
    </lineage>
</organism>
<sequence>MNSVPLLLAIILAFASIVSSRSFFYGALKDDGSPAKAQKFLDELHASFLSGNRERIAEHFADDANFETCGGLVLNKLAALEYFVAKGSNVSMKPTVSTKDHARRYNYSGESYIVSCISSALLVNGMGKPFMAWSTLYWTKSGEYVFDGFSSINCEYERPSENFGDGSMSVTYDFLDSFKEAMKDRKNRAGIRRFFSKNVHFSRDSCNDTNQDDVVTIVENFQPIGGIFFSITLESSRYVDESKERIEFSGKFHNVDPLRYTEEAIQIQKEDGMFKFVGRKEYQCA</sequence>
<protein>
    <recommendedName>
        <fullName evidence="1">NTF2-like domain-containing protein</fullName>
    </recommendedName>
</protein>
<dbReference type="Proteomes" id="UP000008281">
    <property type="component" value="Unassembled WGS sequence"/>
</dbReference>
<gene>
    <name evidence="2" type="ORF">CRE_06756</name>
</gene>
<dbReference type="CTD" id="9814250"/>
<name>E3MNZ2_CAERE</name>
<dbReference type="Pfam" id="PF26530">
    <property type="entry name" value="NTF2_3"/>
    <property type="match status" value="1"/>
</dbReference>
<dbReference type="HOGENOM" id="CLU_977415_0_0_1"/>
<feature type="domain" description="NTF2-like" evidence="1">
    <location>
        <begin position="36"/>
        <end position="107"/>
    </location>
</feature>
<dbReference type="SUPFAM" id="SSF54427">
    <property type="entry name" value="NTF2-like"/>
    <property type="match status" value="1"/>
</dbReference>
<dbReference type="KEGG" id="crq:GCK72_008214"/>
<evidence type="ECO:0000259" key="1">
    <source>
        <dbReference type="Pfam" id="PF26530"/>
    </source>
</evidence>
<dbReference type="EMBL" id="DS268461">
    <property type="protein sequence ID" value="EFP06220.1"/>
    <property type="molecule type" value="Genomic_DNA"/>
</dbReference>
<dbReference type="InterPro" id="IPR058721">
    <property type="entry name" value="NTF2_3"/>
</dbReference>
<keyword evidence="3" id="KW-1185">Reference proteome</keyword>
<accession>E3MNZ2</accession>
<proteinExistence type="predicted"/>
<reference evidence="2" key="1">
    <citation type="submission" date="2007-07" db="EMBL/GenBank/DDBJ databases">
        <title>PCAP assembly of the Caenorhabditis remanei genome.</title>
        <authorList>
            <consortium name="The Caenorhabditis remanei Sequencing Consortium"/>
            <person name="Wilson R.K."/>
        </authorList>
    </citation>
    <scope>NUCLEOTIDE SEQUENCE [LARGE SCALE GENOMIC DNA]</scope>
    <source>
        <strain evidence="2">PB4641</strain>
    </source>
</reference>
<dbReference type="RefSeq" id="XP_003102112.2">
    <property type="nucleotide sequence ID" value="XM_003102064.2"/>
</dbReference>
<dbReference type="GeneID" id="9814250"/>
<dbReference type="AlphaFoldDB" id="E3MNZ2"/>
<dbReference type="InterPro" id="IPR032710">
    <property type="entry name" value="NTF2-like_dom_sf"/>
</dbReference>
<evidence type="ECO:0000313" key="2">
    <source>
        <dbReference type="EMBL" id="EFP06220.1"/>
    </source>
</evidence>